<dbReference type="KEGG" id="xtr:116406897"/>
<keyword evidence="1" id="KW-1133">Transmembrane helix</keyword>
<accession>A0A8J1IQF0</accession>
<dbReference type="RefSeq" id="XP_031747822.1">
    <property type="nucleotide sequence ID" value="XM_031891962.1"/>
</dbReference>
<feature type="transmembrane region" description="Helical" evidence="1">
    <location>
        <begin position="208"/>
        <end position="229"/>
    </location>
</feature>
<dbReference type="Proteomes" id="UP000008143">
    <property type="component" value="Chromosome 8"/>
</dbReference>
<feature type="signal peptide" evidence="2">
    <location>
        <begin position="1"/>
        <end position="20"/>
    </location>
</feature>
<evidence type="ECO:0000313" key="3">
    <source>
        <dbReference type="Proteomes" id="UP000008143"/>
    </source>
</evidence>
<organism evidence="3 4">
    <name type="scientific">Xenopus tropicalis</name>
    <name type="common">Western clawed frog</name>
    <name type="synonym">Silurana tropicalis</name>
    <dbReference type="NCBI Taxonomy" id="8364"/>
    <lineage>
        <taxon>Eukaryota</taxon>
        <taxon>Metazoa</taxon>
        <taxon>Chordata</taxon>
        <taxon>Craniata</taxon>
        <taxon>Vertebrata</taxon>
        <taxon>Euteleostomi</taxon>
        <taxon>Amphibia</taxon>
        <taxon>Batrachia</taxon>
        <taxon>Anura</taxon>
        <taxon>Pipoidea</taxon>
        <taxon>Pipidae</taxon>
        <taxon>Xenopodinae</taxon>
        <taxon>Xenopus</taxon>
        <taxon>Silurana</taxon>
    </lineage>
</organism>
<evidence type="ECO:0000313" key="4">
    <source>
        <dbReference type="RefSeq" id="XP_031747822.1"/>
    </source>
</evidence>
<dbReference type="AGR" id="Xenbase:XB-GENE-29092351"/>
<dbReference type="Xenbase" id="XB-GENE-29092351">
    <property type="gene designation" value="LOC116406897"/>
</dbReference>
<gene>
    <name evidence="4 5" type="primary">LOC116406897</name>
</gene>
<sequence length="269" mass="29422">MPFAIHSLALLCLWMVHIAASKTEWRARSSTLELCGLTCEGSGFNTLERDSAILEIDCKYKSLKIFNGYYSRTHVNISTGCCSIQNLSKSDTGAYNIFNIESEKKLVQSTYYVVIDPVQIRSLSSSRSDGGREVRVTYTGDEATVIWTWNGGALPMGHRLSDGNKTLTVPSNYTGTFRVYIRNPINETSAEINIPLPESPSRSVQARAGTIGGAVILDLIVLVSCWVWACRKSRAESALQLNGSQLRALQLPQPCAPGQGGTGTRHLDS</sequence>
<evidence type="ECO:0000313" key="5">
    <source>
        <dbReference type="Xenbase" id="XB-GENE-29092351"/>
    </source>
</evidence>
<dbReference type="OrthoDB" id="8439544at2759"/>
<evidence type="ECO:0000256" key="2">
    <source>
        <dbReference type="SAM" id="SignalP"/>
    </source>
</evidence>
<evidence type="ECO:0000256" key="1">
    <source>
        <dbReference type="SAM" id="Phobius"/>
    </source>
</evidence>
<proteinExistence type="predicted"/>
<reference evidence="4" key="1">
    <citation type="submission" date="2025-08" db="UniProtKB">
        <authorList>
            <consortium name="RefSeq"/>
        </authorList>
    </citation>
    <scope>IDENTIFICATION</scope>
    <source>
        <strain evidence="4">Nigerian</strain>
        <tissue evidence="4">Liver and blood</tissue>
    </source>
</reference>
<keyword evidence="3" id="KW-1185">Reference proteome</keyword>
<dbReference type="AlphaFoldDB" id="A0A8J1IQF0"/>
<feature type="chain" id="PRO_5035173522" evidence="2">
    <location>
        <begin position="21"/>
        <end position="269"/>
    </location>
</feature>
<protein>
    <submittedName>
        <fullName evidence="4">Uncharacterized protein LOC116406897</fullName>
    </submittedName>
</protein>
<dbReference type="GeneID" id="116406897"/>
<keyword evidence="2" id="KW-0732">Signal</keyword>
<keyword evidence="1" id="KW-0812">Transmembrane</keyword>
<keyword evidence="1" id="KW-0472">Membrane</keyword>
<name>A0A8J1IQF0_XENTR</name>